<sequence>MTQLASSLTETKRMSDKVFLDTNILVYSYSVSDKDKQLTARKIIAETDSYVSTQVLTELTNTLTRKFKLLLMLH</sequence>
<dbReference type="InterPro" id="IPR029060">
    <property type="entry name" value="PIN-like_dom_sf"/>
</dbReference>
<dbReference type="Pfam" id="PF01850">
    <property type="entry name" value="PIN"/>
    <property type="match status" value="1"/>
</dbReference>
<dbReference type="Proteomes" id="UP000190541">
    <property type="component" value="Unassembled WGS sequence"/>
</dbReference>
<feature type="domain" description="PIN" evidence="1">
    <location>
        <begin position="18"/>
        <end position="65"/>
    </location>
</feature>
<evidence type="ECO:0000259" key="1">
    <source>
        <dbReference type="Pfam" id="PF01850"/>
    </source>
</evidence>
<dbReference type="EMBL" id="FUYS01000003">
    <property type="protein sequence ID" value="SKB51925.1"/>
    <property type="molecule type" value="Genomic_DNA"/>
</dbReference>
<dbReference type="AlphaFoldDB" id="A0A1T5BXK2"/>
<organism evidence="2 3">
    <name type="scientific">Parapedobacter luteus</name>
    <dbReference type="NCBI Taxonomy" id="623280"/>
    <lineage>
        <taxon>Bacteria</taxon>
        <taxon>Pseudomonadati</taxon>
        <taxon>Bacteroidota</taxon>
        <taxon>Sphingobacteriia</taxon>
        <taxon>Sphingobacteriales</taxon>
        <taxon>Sphingobacteriaceae</taxon>
        <taxon>Parapedobacter</taxon>
    </lineage>
</organism>
<keyword evidence="3" id="KW-1185">Reference proteome</keyword>
<name>A0A1T5BXK2_9SPHI</name>
<reference evidence="2 3" key="1">
    <citation type="submission" date="2017-02" db="EMBL/GenBank/DDBJ databases">
        <authorList>
            <person name="Peterson S.W."/>
        </authorList>
    </citation>
    <scope>NUCLEOTIDE SEQUENCE [LARGE SCALE GENOMIC DNA]</scope>
    <source>
        <strain evidence="2 3">DSM 22899</strain>
    </source>
</reference>
<protein>
    <submittedName>
        <fullName evidence="2">PIN domain-containing protein</fullName>
    </submittedName>
</protein>
<evidence type="ECO:0000313" key="3">
    <source>
        <dbReference type="Proteomes" id="UP000190541"/>
    </source>
</evidence>
<proteinExistence type="predicted"/>
<dbReference type="InterPro" id="IPR002716">
    <property type="entry name" value="PIN_dom"/>
</dbReference>
<dbReference type="SUPFAM" id="SSF88723">
    <property type="entry name" value="PIN domain-like"/>
    <property type="match status" value="1"/>
</dbReference>
<accession>A0A1T5BXK2</accession>
<gene>
    <name evidence="2" type="ORF">SAMN05660226_01844</name>
</gene>
<evidence type="ECO:0000313" key="2">
    <source>
        <dbReference type="EMBL" id="SKB51925.1"/>
    </source>
</evidence>
<dbReference type="STRING" id="623280.SAMN05660226_01844"/>